<evidence type="ECO:0000256" key="1">
    <source>
        <dbReference type="ARBA" id="ARBA00009224"/>
    </source>
</evidence>
<sequence>MSESSPQGAERDLFRDTWVRYLGYANEVGEAFRSMVPAAVVWLSYGVSSSYVLADAIDKGKKAGEVPGPEATRRTRVTVAVVDTFVWQALASVAIPGFTINRVPGPEATRRTRVTVAVVDTFVWQALASVAIPGFTINRVCAASLYVLGTATRWPLAARKWTTTALGLLVIPIIIHPIDRSVDFLLDSSLRKIYPSVEKPSSS</sequence>
<proteinExistence type="inferred from homology"/>
<dbReference type="Pfam" id="PF10558">
    <property type="entry name" value="MTP18"/>
    <property type="match status" value="2"/>
</dbReference>
<reference evidence="5" key="1">
    <citation type="journal article" date="2013" name="Science">
        <title>Comparative analysis of bat genomes provides insight into the evolution of flight and immunity.</title>
        <authorList>
            <person name="Zhang G."/>
            <person name="Cowled C."/>
            <person name="Shi Z."/>
            <person name="Huang Z."/>
            <person name="Bishop-Lilly K.A."/>
            <person name="Fang X."/>
            <person name="Wynne J.W."/>
            <person name="Xiong Z."/>
            <person name="Baker M.L."/>
            <person name="Zhao W."/>
            <person name="Tachedjian M."/>
            <person name="Zhu Y."/>
            <person name="Zhou P."/>
            <person name="Jiang X."/>
            <person name="Ng J."/>
            <person name="Yang L."/>
            <person name="Wu L."/>
            <person name="Xiao J."/>
            <person name="Feng Y."/>
            <person name="Chen Y."/>
            <person name="Sun X."/>
            <person name="Zhang Y."/>
            <person name="Marsh G.A."/>
            <person name="Crameri G."/>
            <person name="Broder C.C."/>
            <person name="Frey K.G."/>
            <person name="Wang L.F."/>
            <person name="Wang J."/>
        </authorList>
    </citation>
    <scope>NUCLEOTIDE SEQUENCE [LARGE SCALE GENOMIC DNA]</scope>
</reference>
<name>L5LZP4_MYODS</name>
<evidence type="ECO:0000256" key="3">
    <source>
        <dbReference type="ARBA" id="ARBA00029631"/>
    </source>
</evidence>
<evidence type="ECO:0000256" key="2">
    <source>
        <dbReference type="ARBA" id="ARBA00017835"/>
    </source>
</evidence>
<dbReference type="PANTHER" id="PTHR11001:SF2">
    <property type="entry name" value="MITOCHONDRIAL FISSION PROCESS PROTEIN 1"/>
    <property type="match status" value="1"/>
</dbReference>
<dbReference type="GO" id="GO:0000266">
    <property type="term" value="P:mitochondrial fission"/>
    <property type="evidence" value="ECO:0007669"/>
    <property type="project" value="TreeGrafter"/>
</dbReference>
<dbReference type="Proteomes" id="UP000010556">
    <property type="component" value="Unassembled WGS sequence"/>
</dbReference>
<keyword evidence="5" id="KW-1185">Reference proteome</keyword>
<dbReference type="InterPro" id="IPR019560">
    <property type="entry name" value="Mitochondrial_18_kDa_protein"/>
</dbReference>
<evidence type="ECO:0000313" key="4">
    <source>
        <dbReference type="EMBL" id="ELK31522.1"/>
    </source>
</evidence>
<dbReference type="AlphaFoldDB" id="L5LZP4"/>
<gene>
    <name evidence="4" type="ORF">MDA_GLEAN10018528</name>
</gene>
<dbReference type="EMBL" id="KB106121">
    <property type="protein sequence ID" value="ELK31522.1"/>
    <property type="molecule type" value="Genomic_DNA"/>
</dbReference>
<comment type="similarity">
    <text evidence="1">Belongs to the MTFP1 family.</text>
</comment>
<dbReference type="PANTHER" id="PTHR11001">
    <property type="entry name" value="MITOCHONDRIAL FISSION PROCESS PROTEIN 1"/>
    <property type="match status" value="1"/>
</dbReference>
<protein>
    <recommendedName>
        <fullName evidence="2">Mitochondrial fission process protein 1</fullName>
    </recommendedName>
    <alternativeName>
        <fullName evidence="3">Mitochondrial 18 kDa protein</fullName>
    </alternativeName>
</protein>
<organism evidence="4 5">
    <name type="scientific">Myotis davidii</name>
    <name type="common">David's myotis</name>
    <dbReference type="NCBI Taxonomy" id="225400"/>
    <lineage>
        <taxon>Eukaryota</taxon>
        <taxon>Metazoa</taxon>
        <taxon>Chordata</taxon>
        <taxon>Craniata</taxon>
        <taxon>Vertebrata</taxon>
        <taxon>Euteleostomi</taxon>
        <taxon>Mammalia</taxon>
        <taxon>Eutheria</taxon>
        <taxon>Laurasiatheria</taxon>
        <taxon>Chiroptera</taxon>
        <taxon>Yangochiroptera</taxon>
        <taxon>Vespertilionidae</taxon>
        <taxon>Myotis</taxon>
    </lineage>
</organism>
<dbReference type="GO" id="GO:0005739">
    <property type="term" value="C:mitochondrion"/>
    <property type="evidence" value="ECO:0007669"/>
    <property type="project" value="TreeGrafter"/>
</dbReference>
<accession>L5LZP4</accession>
<evidence type="ECO:0000313" key="5">
    <source>
        <dbReference type="Proteomes" id="UP000010556"/>
    </source>
</evidence>